<keyword evidence="5" id="KW-1185">Reference proteome</keyword>
<dbReference type="EMBL" id="SMLD01000130">
    <property type="protein sequence ID" value="TDE36849.1"/>
    <property type="molecule type" value="Genomic_DNA"/>
</dbReference>
<dbReference type="Gene3D" id="3.40.630.30">
    <property type="match status" value="1"/>
</dbReference>
<protein>
    <submittedName>
        <fullName evidence="4">GNAT family N-acetyltransferase</fullName>
    </submittedName>
</protein>
<evidence type="ECO:0000259" key="3">
    <source>
        <dbReference type="PROSITE" id="PS51186"/>
    </source>
</evidence>
<evidence type="ECO:0000256" key="2">
    <source>
        <dbReference type="ARBA" id="ARBA00023315"/>
    </source>
</evidence>
<dbReference type="GO" id="GO:0016747">
    <property type="term" value="F:acyltransferase activity, transferring groups other than amino-acyl groups"/>
    <property type="evidence" value="ECO:0007669"/>
    <property type="project" value="InterPro"/>
</dbReference>
<dbReference type="RefSeq" id="WP_132637312.1">
    <property type="nucleotide sequence ID" value="NZ_SMLD01000130.1"/>
</dbReference>
<dbReference type="PANTHER" id="PTHR43877">
    <property type="entry name" value="AMINOALKYLPHOSPHONATE N-ACETYLTRANSFERASE-RELATED-RELATED"/>
    <property type="match status" value="1"/>
</dbReference>
<keyword evidence="1 4" id="KW-0808">Transferase</keyword>
<feature type="domain" description="N-acetyltransferase" evidence="3">
    <location>
        <begin position="4"/>
        <end position="159"/>
    </location>
</feature>
<comment type="caution">
    <text evidence="4">The sequence shown here is derived from an EMBL/GenBank/DDBJ whole genome shotgun (WGS) entry which is preliminary data.</text>
</comment>
<proteinExistence type="predicted"/>
<dbReference type="PROSITE" id="PS51186">
    <property type="entry name" value="GNAT"/>
    <property type="match status" value="1"/>
</dbReference>
<dbReference type="CDD" id="cd04301">
    <property type="entry name" value="NAT_SF"/>
    <property type="match status" value="1"/>
</dbReference>
<dbReference type="InterPro" id="IPR017255">
    <property type="entry name" value="AcTrfase_GNAT_prd"/>
</dbReference>
<reference evidence="4 5" key="1">
    <citation type="submission" date="2019-03" db="EMBL/GenBank/DDBJ databases">
        <title>Draft genome sequences of novel Actinobacteria.</title>
        <authorList>
            <person name="Sahin N."/>
            <person name="Ay H."/>
            <person name="Saygin H."/>
        </authorList>
    </citation>
    <scope>NUCLEOTIDE SEQUENCE [LARGE SCALE GENOMIC DNA]</scope>
    <source>
        <strain evidence="4 5">6K102</strain>
    </source>
</reference>
<evidence type="ECO:0000313" key="5">
    <source>
        <dbReference type="Proteomes" id="UP000295136"/>
    </source>
</evidence>
<dbReference type="InterPro" id="IPR050832">
    <property type="entry name" value="Bact_Acetyltransf"/>
</dbReference>
<sequence>MTDHVLRAATPGDYDAIAAVVDEWWGRPILASLPRLFLDHFHHTSLIAESPAGPAGLGGPDGPDGMAGFLIGFVSPSQPGEAYIHFVGVAPAARRSGVARSMYERFFGIARDHGRHVVRAITAPVNERSVAFHRRMGFEAGGPVPGHNGPGTSLVTFVRTL</sequence>
<dbReference type="InterPro" id="IPR016181">
    <property type="entry name" value="Acyl_CoA_acyltransferase"/>
</dbReference>
<name>A0A4R5EPZ3_9ACTN</name>
<dbReference type="InterPro" id="IPR000182">
    <property type="entry name" value="GNAT_dom"/>
</dbReference>
<organism evidence="4 5">
    <name type="scientific">Nonomuraea mesophila</name>
    <dbReference type="NCBI Taxonomy" id="2530382"/>
    <lineage>
        <taxon>Bacteria</taxon>
        <taxon>Bacillati</taxon>
        <taxon>Actinomycetota</taxon>
        <taxon>Actinomycetes</taxon>
        <taxon>Streptosporangiales</taxon>
        <taxon>Streptosporangiaceae</taxon>
        <taxon>Nonomuraea</taxon>
    </lineage>
</organism>
<accession>A0A4R5EPZ3</accession>
<evidence type="ECO:0000256" key="1">
    <source>
        <dbReference type="ARBA" id="ARBA00022679"/>
    </source>
</evidence>
<keyword evidence="2" id="KW-0012">Acyltransferase</keyword>
<dbReference type="Proteomes" id="UP000295136">
    <property type="component" value="Unassembled WGS sequence"/>
</dbReference>
<dbReference type="PIRSF" id="PIRSF037663">
    <property type="entry name" value="Acetyltransf_GNAT_prd"/>
    <property type="match status" value="1"/>
</dbReference>
<gene>
    <name evidence="4" type="ORF">E1295_34950</name>
</gene>
<dbReference type="Pfam" id="PF00583">
    <property type="entry name" value="Acetyltransf_1"/>
    <property type="match status" value="1"/>
</dbReference>
<dbReference type="AlphaFoldDB" id="A0A4R5EPZ3"/>
<evidence type="ECO:0000313" key="4">
    <source>
        <dbReference type="EMBL" id="TDE36849.1"/>
    </source>
</evidence>
<dbReference type="SUPFAM" id="SSF55729">
    <property type="entry name" value="Acyl-CoA N-acyltransferases (Nat)"/>
    <property type="match status" value="1"/>
</dbReference>